<evidence type="ECO:0000313" key="4">
    <source>
        <dbReference type="EMBL" id="OWJ68769.1"/>
    </source>
</evidence>
<dbReference type="PANTHER" id="PTHR30349">
    <property type="entry name" value="PHAGE INTEGRASE-RELATED"/>
    <property type="match status" value="1"/>
</dbReference>
<reference evidence="5" key="1">
    <citation type="submission" date="2017-05" db="EMBL/GenBank/DDBJ databases">
        <authorList>
            <person name="Macchi M."/>
            <person name="Festa S."/>
            <person name="Coppotelli B.M."/>
            <person name="Morelli I.S."/>
        </authorList>
    </citation>
    <scope>NUCLEOTIDE SEQUENCE [LARGE SCALE GENOMIC DNA]</scope>
    <source>
        <strain evidence="5">I</strain>
    </source>
</reference>
<accession>A0A211ZU86</accession>
<dbReference type="GO" id="GO:0015074">
    <property type="term" value="P:DNA integration"/>
    <property type="evidence" value="ECO:0007669"/>
    <property type="project" value="UniProtKB-KW"/>
</dbReference>
<dbReference type="InterPro" id="IPR011010">
    <property type="entry name" value="DNA_brk_join_enz"/>
</dbReference>
<dbReference type="PROSITE" id="PS51898">
    <property type="entry name" value="TYR_RECOMBINASE"/>
    <property type="match status" value="1"/>
</dbReference>
<dbReference type="GO" id="GO:0003677">
    <property type="term" value="F:DNA binding"/>
    <property type="evidence" value="ECO:0007669"/>
    <property type="project" value="InterPro"/>
</dbReference>
<feature type="domain" description="Tyr recombinase" evidence="3">
    <location>
        <begin position="14"/>
        <end position="202"/>
    </location>
</feature>
<dbReference type="Gene3D" id="1.10.443.10">
    <property type="entry name" value="Intergrase catalytic core"/>
    <property type="match status" value="1"/>
</dbReference>
<keyword evidence="5" id="KW-1185">Reference proteome</keyword>
<evidence type="ECO:0000259" key="3">
    <source>
        <dbReference type="PROSITE" id="PS51898"/>
    </source>
</evidence>
<dbReference type="OrthoDB" id="9814722at2"/>
<comment type="caution">
    <text evidence="4">The sequence shown here is derived from an EMBL/GenBank/DDBJ whole genome shotgun (WGS) entry which is preliminary data.</text>
</comment>
<dbReference type="RefSeq" id="WP_088149559.1">
    <property type="nucleotide sequence ID" value="NZ_NHON01000003.1"/>
</dbReference>
<evidence type="ECO:0000256" key="2">
    <source>
        <dbReference type="ARBA" id="ARBA00023172"/>
    </source>
</evidence>
<dbReference type="InterPro" id="IPR002104">
    <property type="entry name" value="Integrase_catalytic"/>
</dbReference>
<dbReference type="GO" id="GO:0006310">
    <property type="term" value="P:DNA recombination"/>
    <property type="evidence" value="ECO:0007669"/>
    <property type="project" value="UniProtKB-KW"/>
</dbReference>
<dbReference type="InterPro" id="IPR050090">
    <property type="entry name" value="Tyrosine_recombinase_XerCD"/>
</dbReference>
<keyword evidence="2" id="KW-0233">DNA recombination</keyword>
<protein>
    <recommendedName>
        <fullName evidence="3">Tyr recombinase domain-containing protein</fullName>
    </recommendedName>
</protein>
<dbReference type="AlphaFoldDB" id="A0A211ZU86"/>
<dbReference type="Proteomes" id="UP000196655">
    <property type="component" value="Unassembled WGS sequence"/>
</dbReference>
<dbReference type="PANTHER" id="PTHR30349:SF64">
    <property type="entry name" value="PROPHAGE INTEGRASE INTD-RELATED"/>
    <property type="match status" value="1"/>
</dbReference>
<organism evidence="4 5">
    <name type="scientific">Inquilinus limosus</name>
    <dbReference type="NCBI Taxonomy" id="171674"/>
    <lineage>
        <taxon>Bacteria</taxon>
        <taxon>Pseudomonadati</taxon>
        <taxon>Pseudomonadota</taxon>
        <taxon>Alphaproteobacteria</taxon>
        <taxon>Rhodospirillales</taxon>
        <taxon>Rhodospirillaceae</taxon>
        <taxon>Inquilinus</taxon>
    </lineage>
</organism>
<evidence type="ECO:0000313" key="5">
    <source>
        <dbReference type="Proteomes" id="UP000196655"/>
    </source>
</evidence>
<proteinExistence type="predicted"/>
<dbReference type="CDD" id="cd00796">
    <property type="entry name" value="INT_Rci_Hp1_C"/>
    <property type="match status" value="1"/>
</dbReference>
<dbReference type="SUPFAM" id="SSF56349">
    <property type="entry name" value="DNA breaking-rejoining enzymes"/>
    <property type="match status" value="1"/>
</dbReference>
<dbReference type="InterPro" id="IPR013762">
    <property type="entry name" value="Integrase-like_cat_sf"/>
</dbReference>
<dbReference type="Pfam" id="PF00589">
    <property type="entry name" value="Phage_integrase"/>
    <property type="match status" value="1"/>
</dbReference>
<gene>
    <name evidence="4" type="ORF">BWR60_03205</name>
</gene>
<keyword evidence="1" id="KW-0229">DNA integration</keyword>
<sequence length="216" mass="25093">MPDWGQHLLEEPEERVREVSYDEEDRIFASLRQDPHPIVRFAMISGCRLGECRRLTWADVDFDRMEIRITGKSKRPGGKLRIVPMTRAMAALLQSCRGHHPVHVFTYVCEKPRTSRDGTVVRRKGERYPISRDGWRRLWADALDHARVRNFRLHDTRHTSVTRGLRASGNLKAVQKQLGHADIKTTAKYAHVLVEDIRDMMEAASRQGFRRSGKNR</sequence>
<name>A0A211ZU86_9PROT</name>
<dbReference type="EMBL" id="NHON01000003">
    <property type="protein sequence ID" value="OWJ68769.1"/>
    <property type="molecule type" value="Genomic_DNA"/>
</dbReference>
<evidence type="ECO:0000256" key="1">
    <source>
        <dbReference type="ARBA" id="ARBA00022908"/>
    </source>
</evidence>